<dbReference type="UniPathway" id="UPA00848">
    <property type="reaction ID" value="UER00151"/>
</dbReference>
<dbReference type="GO" id="GO:0005525">
    <property type="term" value="F:GTP binding"/>
    <property type="evidence" value="ECO:0007669"/>
    <property type="project" value="TreeGrafter"/>
</dbReference>
<dbReference type="Pfam" id="PF01227">
    <property type="entry name" value="GTP_cyclohydroI"/>
    <property type="match status" value="1"/>
</dbReference>
<dbReference type="InterPro" id="IPR043134">
    <property type="entry name" value="GTP-CH-I_N"/>
</dbReference>
<dbReference type="GO" id="GO:0003934">
    <property type="term" value="F:GTP cyclohydrolase I activity"/>
    <property type="evidence" value="ECO:0007669"/>
    <property type="project" value="UniProtKB-EC"/>
</dbReference>
<dbReference type="NCBIfam" id="NF006825">
    <property type="entry name" value="PRK09347.1-2"/>
    <property type="match status" value="1"/>
</dbReference>
<dbReference type="EMBL" id="LAZR01013521">
    <property type="protein sequence ID" value="KKM21575.1"/>
    <property type="molecule type" value="Genomic_DNA"/>
</dbReference>
<dbReference type="InterPro" id="IPR020602">
    <property type="entry name" value="GTP_CycHdrlase_I_dom"/>
</dbReference>
<comment type="pathway">
    <text evidence="2">Cofactor biosynthesis; 7,8-dihydroneopterin triphosphate biosynthesis; 7,8-dihydroneopterin triphosphate from GTP: step 1/1.</text>
</comment>
<dbReference type="InterPro" id="IPR043133">
    <property type="entry name" value="GTP-CH-I_C/QueF"/>
</dbReference>
<dbReference type="InterPro" id="IPR018234">
    <property type="entry name" value="GTP_CycHdrlase_I_CS"/>
</dbReference>
<organism evidence="6">
    <name type="scientific">marine sediment metagenome</name>
    <dbReference type="NCBI Taxonomy" id="412755"/>
    <lineage>
        <taxon>unclassified sequences</taxon>
        <taxon>metagenomes</taxon>
        <taxon>ecological metagenomes</taxon>
    </lineage>
</organism>
<dbReference type="Gene3D" id="1.10.286.10">
    <property type="match status" value="1"/>
</dbReference>
<dbReference type="PANTHER" id="PTHR11109:SF7">
    <property type="entry name" value="GTP CYCLOHYDROLASE 1"/>
    <property type="match status" value="1"/>
</dbReference>
<dbReference type="Gene3D" id="3.30.1130.10">
    <property type="match status" value="1"/>
</dbReference>
<accession>A0A0F9L1E2</accession>
<evidence type="ECO:0000256" key="2">
    <source>
        <dbReference type="ARBA" id="ARBA00005080"/>
    </source>
</evidence>
<name>A0A0F9L1E2_9ZZZZ</name>
<evidence type="ECO:0000256" key="1">
    <source>
        <dbReference type="ARBA" id="ARBA00001052"/>
    </source>
</evidence>
<proteinExistence type="inferred from homology"/>
<keyword evidence="4" id="KW-0378">Hydrolase</keyword>
<dbReference type="GO" id="GO:0046654">
    <property type="term" value="P:tetrahydrofolate biosynthetic process"/>
    <property type="evidence" value="ECO:0007669"/>
    <property type="project" value="InterPro"/>
</dbReference>
<feature type="domain" description="GTP cyclohydrolase I" evidence="5">
    <location>
        <begin position="113"/>
        <end position="284"/>
    </location>
</feature>
<dbReference type="PROSITE" id="PS00860">
    <property type="entry name" value="GTP_CYCLOHYDROL_1_2"/>
    <property type="match status" value="1"/>
</dbReference>
<sequence length="287" mass="32292">MIEITWRDIENACQRDDVPGTGRTVFGVPRGGTHIAQALNSYNSNLLVDEPTAAEFIVDDIVDSGRTRARWLTLYPLAEFWAPYDKTRDATLVGEWLEFPWERHNDETAPEDSAARLLESLGFNLNSDGMKETPDRLVHSLKEMTTGYAQDPKEILKKRFDATYDEMVVVRDIEFYSLCEHHILPFHGTVTVGYLPGENVVGVSKLGRLVDCFARRLQLQERMTQQIAEAMNEYLQPRGVGCVVRATHLCMAMRGAKCPAEMVTSSLLGMMRDEAAVRAEFMSLAGV</sequence>
<dbReference type="FunFam" id="3.30.1130.10:FF:000001">
    <property type="entry name" value="GTP cyclohydrolase 1"/>
    <property type="match status" value="1"/>
</dbReference>
<dbReference type="PROSITE" id="PS00859">
    <property type="entry name" value="GTP_CYCLOHYDROL_1_1"/>
    <property type="match status" value="1"/>
</dbReference>
<comment type="catalytic activity">
    <reaction evidence="1">
        <text>GTP + H2O = 7,8-dihydroneopterin 3'-triphosphate + formate + H(+)</text>
        <dbReference type="Rhea" id="RHEA:17473"/>
        <dbReference type="ChEBI" id="CHEBI:15377"/>
        <dbReference type="ChEBI" id="CHEBI:15378"/>
        <dbReference type="ChEBI" id="CHEBI:15740"/>
        <dbReference type="ChEBI" id="CHEBI:37565"/>
        <dbReference type="ChEBI" id="CHEBI:58462"/>
        <dbReference type="EC" id="3.5.4.16"/>
    </reaction>
</comment>
<dbReference type="InterPro" id="IPR001474">
    <property type="entry name" value="GTP_CycHdrlase_I"/>
</dbReference>
<evidence type="ECO:0000256" key="4">
    <source>
        <dbReference type="ARBA" id="ARBA00022801"/>
    </source>
</evidence>
<dbReference type="SUPFAM" id="SSF55620">
    <property type="entry name" value="Tetrahydrobiopterin biosynthesis enzymes-like"/>
    <property type="match status" value="1"/>
</dbReference>
<evidence type="ECO:0000256" key="3">
    <source>
        <dbReference type="ARBA" id="ARBA00012715"/>
    </source>
</evidence>
<dbReference type="GO" id="GO:0008270">
    <property type="term" value="F:zinc ion binding"/>
    <property type="evidence" value="ECO:0007669"/>
    <property type="project" value="TreeGrafter"/>
</dbReference>
<reference evidence="6" key="1">
    <citation type="journal article" date="2015" name="Nature">
        <title>Complex archaea that bridge the gap between prokaryotes and eukaryotes.</title>
        <authorList>
            <person name="Spang A."/>
            <person name="Saw J.H."/>
            <person name="Jorgensen S.L."/>
            <person name="Zaremba-Niedzwiedzka K."/>
            <person name="Martijn J."/>
            <person name="Lind A.E."/>
            <person name="van Eijk R."/>
            <person name="Schleper C."/>
            <person name="Guy L."/>
            <person name="Ettema T.J."/>
        </authorList>
    </citation>
    <scope>NUCLEOTIDE SEQUENCE</scope>
</reference>
<dbReference type="GO" id="GO:0006729">
    <property type="term" value="P:tetrahydrobiopterin biosynthetic process"/>
    <property type="evidence" value="ECO:0007669"/>
    <property type="project" value="TreeGrafter"/>
</dbReference>
<dbReference type="NCBIfam" id="NF006826">
    <property type="entry name" value="PRK09347.1-3"/>
    <property type="match status" value="1"/>
</dbReference>
<comment type="caution">
    <text evidence="6">The sequence shown here is derived from an EMBL/GenBank/DDBJ whole genome shotgun (WGS) entry which is preliminary data.</text>
</comment>
<gene>
    <name evidence="6" type="ORF">LCGC14_1634070</name>
</gene>
<dbReference type="NCBIfam" id="TIGR00063">
    <property type="entry name" value="folE"/>
    <property type="match status" value="1"/>
</dbReference>
<evidence type="ECO:0000313" key="6">
    <source>
        <dbReference type="EMBL" id="KKM21575.1"/>
    </source>
</evidence>
<dbReference type="EC" id="3.5.4.16" evidence="3"/>
<dbReference type="PANTHER" id="PTHR11109">
    <property type="entry name" value="GTP CYCLOHYDROLASE I"/>
    <property type="match status" value="1"/>
</dbReference>
<dbReference type="AlphaFoldDB" id="A0A0F9L1E2"/>
<evidence type="ECO:0000259" key="5">
    <source>
        <dbReference type="Pfam" id="PF01227"/>
    </source>
</evidence>
<protein>
    <recommendedName>
        <fullName evidence="3">GTP cyclohydrolase I</fullName>
        <ecNumber evidence="3">3.5.4.16</ecNumber>
    </recommendedName>
</protein>
<dbReference type="GO" id="GO:0005737">
    <property type="term" value="C:cytoplasm"/>
    <property type="evidence" value="ECO:0007669"/>
    <property type="project" value="TreeGrafter"/>
</dbReference>
<dbReference type="HAMAP" id="MF_00223">
    <property type="entry name" value="FolE"/>
    <property type="match status" value="1"/>
</dbReference>